<dbReference type="AlphaFoldDB" id="A0AAD5SDV0"/>
<evidence type="ECO:0000259" key="2">
    <source>
        <dbReference type="Pfam" id="PF01814"/>
    </source>
</evidence>
<feature type="region of interest" description="Disordered" evidence="1">
    <location>
        <begin position="186"/>
        <end position="209"/>
    </location>
</feature>
<keyword evidence="4" id="KW-1185">Reference proteome</keyword>
<dbReference type="Pfam" id="PF01814">
    <property type="entry name" value="Hemerythrin"/>
    <property type="match status" value="1"/>
</dbReference>
<sequence>MYTRTLLRPLLARPIVPVQRLVPLTVRYGSTFPQPTQAADSFRTETPVEEHIINDHRSFEELYDRFKANEGNTEEQSAIINELVREVAQHSIAEETVVYPALENTNAFGKGESIADHLRQEHYQVKKLLYKLDSMEVTDPGFNSTLSQVMDTLKEHAEEEESKELPELQKLLSKEERIGLSRSFLRRKAISPTRPHPGAPDKPPALEVAAGLPVAPIDKLRDQARNFAERRVPQ</sequence>
<dbReference type="InterPro" id="IPR012312">
    <property type="entry name" value="Hemerythrin-like"/>
</dbReference>
<name>A0AAD5SDV0_9FUNG</name>
<comment type="caution">
    <text evidence="3">The sequence shown here is derived from an EMBL/GenBank/DDBJ whole genome shotgun (WGS) entry which is preliminary data.</text>
</comment>
<dbReference type="Gene3D" id="1.20.120.520">
    <property type="entry name" value="nmb1532 protein domain like"/>
    <property type="match status" value="1"/>
</dbReference>
<dbReference type="EMBL" id="JADGJD010000327">
    <property type="protein sequence ID" value="KAJ3052095.1"/>
    <property type="molecule type" value="Genomic_DNA"/>
</dbReference>
<dbReference type="PANTHER" id="PTHR35585:SF1">
    <property type="entry name" value="HHE DOMAIN PROTEIN (AFU_ORTHOLOGUE AFUA_4G00730)"/>
    <property type="match status" value="1"/>
</dbReference>
<feature type="domain" description="Hemerythrin-like" evidence="2">
    <location>
        <begin position="50"/>
        <end position="167"/>
    </location>
</feature>
<feature type="compositionally biased region" description="Pro residues" evidence="1">
    <location>
        <begin position="194"/>
        <end position="203"/>
    </location>
</feature>
<dbReference type="Proteomes" id="UP001212841">
    <property type="component" value="Unassembled WGS sequence"/>
</dbReference>
<reference evidence="3" key="1">
    <citation type="submission" date="2020-05" db="EMBL/GenBank/DDBJ databases">
        <title>Phylogenomic resolution of chytrid fungi.</title>
        <authorList>
            <person name="Stajich J.E."/>
            <person name="Amses K."/>
            <person name="Simmons R."/>
            <person name="Seto K."/>
            <person name="Myers J."/>
            <person name="Bonds A."/>
            <person name="Quandt C.A."/>
            <person name="Barry K."/>
            <person name="Liu P."/>
            <person name="Grigoriev I."/>
            <person name="Longcore J.E."/>
            <person name="James T.Y."/>
        </authorList>
    </citation>
    <scope>NUCLEOTIDE SEQUENCE</scope>
    <source>
        <strain evidence="3">JEL0318</strain>
    </source>
</reference>
<evidence type="ECO:0000256" key="1">
    <source>
        <dbReference type="SAM" id="MobiDB-lite"/>
    </source>
</evidence>
<accession>A0AAD5SDV0</accession>
<gene>
    <name evidence="3" type="ORF">HK097_006896</name>
</gene>
<dbReference type="PANTHER" id="PTHR35585">
    <property type="entry name" value="HHE DOMAIN PROTEIN (AFU_ORTHOLOGUE AFUA_4G00730)"/>
    <property type="match status" value="1"/>
</dbReference>
<evidence type="ECO:0000313" key="3">
    <source>
        <dbReference type="EMBL" id="KAJ3052095.1"/>
    </source>
</evidence>
<organism evidence="3 4">
    <name type="scientific">Rhizophlyctis rosea</name>
    <dbReference type="NCBI Taxonomy" id="64517"/>
    <lineage>
        <taxon>Eukaryota</taxon>
        <taxon>Fungi</taxon>
        <taxon>Fungi incertae sedis</taxon>
        <taxon>Chytridiomycota</taxon>
        <taxon>Chytridiomycota incertae sedis</taxon>
        <taxon>Chytridiomycetes</taxon>
        <taxon>Rhizophlyctidales</taxon>
        <taxon>Rhizophlyctidaceae</taxon>
        <taxon>Rhizophlyctis</taxon>
    </lineage>
</organism>
<proteinExistence type="predicted"/>
<evidence type="ECO:0000313" key="4">
    <source>
        <dbReference type="Proteomes" id="UP001212841"/>
    </source>
</evidence>
<protein>
    <recommendedName>
        <fullName evidence="2">Hemerythrin-like domain-containing protein</fullName>
    </recommendedName>
</protein>